<dbReference type="PANTHER" id="PTHR11662">
    <property type="entry name" value="SOLUTE CARRIER FAMILY 17"/>
    <property type="match status" value="1"/>
</dbReference>
<feature type="domain" description="Major facilitator superfamily (MFS) profile" evidence="7">
    <location>
        <begin position="1"/>
        <end position="487"/>
    </location>
</feature>
<accession>A0ABN9WUH9</accession>
<feature type="transmembrane region" description="Helical" evidence="6">
    <location>
        <begin position="109"/>
        <end position="132"/>
    </location>
</feature>
<evidence type="ECO:0000313" key="8">
    <source>
        <dbReference type="EMBL" id="CAK0890433.1"/>
    </source>
</evidence>
<dbReference type="InterPro" id="IPR020846">
    <property type="entry name" value="MFS_dom"/>
</dbReference>
<keyword evidence="2 6" id="KW-0812">Transmembrane</keyword>
<evidence type="ECO:0000256" key="1">
    <source>
        <dbReference type="ARBA" id="ARBA00004141"/>
    </source>
</evidence>
<evidence type="ECO:0000313" key="9">
    <source>
        <dbReference type="Proteomes" id="UP001189429"/>
    </source>
</evidence>
<feature type="transmembrane region" description="Helical" evidence="6">
    <location>
        <begin position="347"/>
        <end position="368"/>
    </location>
</feature>
<feature type="transmembrane region" description="Helical" evidence="6">
    <location>
        <begin position="80"/>
        <end position="103"/>
    </location>
</feature>
<keyword evidence="9" id="KW-1185">Reference proteome</keyword>
<feature type="region of interest" description="Disordered" evidence="5">
    <location>
        <begin position="386"/>
        <end position="414"/>
    </location>
</feature>
<dbReference type="PROSITE" id="PS50850">
    <property type="entry name" value="MFS"/>
    <property type="match status" value="1"/>
</dbReference>
<dbReference type="InterPro" id="IPR050382">
    <property type="entry name" value="MFS_Na/Anion_cotransporter"/>
</dbReference>
<protein>
    <recommendedName>
        <fullName evidence="7">Major facilitator superfamily (MFS) profile domain-containing protein</fullName>
    </recommendedName>
</protein>
<dbReference type="PANTHER" id="PTHR11662:SF399">
    <property type="entry name" value="FI19708P1-RELATED"/>
    <property type="match status" value="1"/>
</dbReference>
<dbReference type="InterPro" id="IPR011701">
    <property type="entry name" value="MFS"/>
</dbReference>
<sequence length="487" mass="50610">MLAPAAGRTASVMRARDLQVCLVCFSRLFGQSCRLSLGGLLPMMAEELDLGPVQCASLLSAFPLGYMLMQVPGGTAADVFGARAVMAAVLLSTAGGTVLFAQLASFPTMWATVFGMGLMQGPLFPVTGVVLSKWVPGKERARATAAAELGNPLGALVALFVVPTVATLVGWRAALALLGSATAGFAATWWQLGADGPESCSIMANPAAWAVLLANTAFNFNRYFTYTWITTYYTAAWRMPVSEAAARMLWPNLADILFAVLAGQLADVVANSGRLSRVATRRVFSTAGFVGTGLSLYMAGRASDPLAVTVLVTLASGMQACHAGGFKASYTEISQEAHGGTAQLEAWRALFGVVLAVGSLGAAVYSLLLSTDWWFAVVPAASLGERPGPRRRAEGLGGGPPAQLPGRRQPGEPRGVLLASAPMQKRVHRSPVGAVALATVVAVVSVRGGSGPSGLHGGWAARAERPPALEGVLARPRRAPLRRGPGR</sequence>
<reference evidence="8" key="1">
    <citation type="submission" date="2023-10" db="EMBL/GenBank/DDBJ databases">
        <authorList>
            <person name="Chen Y."/>
            <person name="Shah S."/>
            <person name="Dougan E. K."/>
            <person name="Thang M."/>
            <person name="Chan C."/>
        </authorList>
    </citation>
    <scope>NUCLEOTIDE SEQUENCE [LARGE SCALE GENOMIC DNA]</scope>
</reference>
<proteinExistence type="predicted"/>
<evidence type="ECO:0000259" key="7">
    <source>
        <dbReference type="PROSITE" id="PS50850"/>
    </source>
</evidence>
<dbReference type="Gene3D" id="1.20.1250.20">
    <property type="entry name" value="MFS general substrate transporter like domains"/>
    <property type="match status" value="2"/>
</dbReference>
<evidence type="ECO:0000256" key="2">
    <source>
        <dbReference type="ARBA" id="ARBA00022692"/>
    </source>
</evidence>
<dbReference type="EMBL" id="CAUYUJ010019351">
    <property type="protein sequence ID" value="CAK0890433.1"/>
    <property type="molecule type" value="Genomic_DNA"/>
</dbReference>
<evidence type="ECO:0000256" key="6">
    <source>
        <dbReference type="SAM" id="Phobius"/>
    </source>
</evidence>
<comment type="caution">
    <text evidence="8">The sequence shown here is derived from an EMBL/GenBank/DDBJ whole genome shotgun (WGS) entry which is preliminary data.</text>
</comment>
<evidence type="ECO:0000256" key="5">
    <source>
        <dbReference type="SAM" id="MobiDB-lite"/>
    </source>
</evidence>
<dbReference type="InterPro" id="IPR036259">
    <property type="entry name" value="MFS_trans_sf"/>
</dbReference>
<dbReference type="SUPFAM" id="SSF103473">
    <property type="entry name" value="MFS general substrate transporter"/>
    <property type="match status" value="1"/>
</dbReference>
<dbReference type="Pfam" id="PF07690">
    <property type="entry name" value="MFS_1"/>
    <property type="match status" value="1"/>
</dbReference>
<dbReference type="Proteomes" id="UP001189429">
    <property type="component" value="Unassembled WGS sequence"/>
</dbReference>
<organism evidence="8 9">
    <name type="scientific">Prorocentrum cordatum</name>
    <dbReference type="NCBI Taxonomy" id="2364126"/>
    <lineage>
        <taxon>Eukaryota</taxon>
        <taxon>Sar</taxon>
        <taxon>Alveolata</taxon>
        <taxon>Dinophyceae</taxon>
        <taxon>Prorocentrales</taxon>
        <taxon>Prorocentraceae</taxon>
        <taxon>Prorocentrum</taxon>
    </lineage>
</organism>
<feature type="transmembrane region" description="Helical" evidence="6">
    <location>
        <begin position="153"/>
        <end position="174"/>
    </location>
</feature>
<evidence type="ECO:0000256" key="4">
    <source>
        <dbReference type="ARBA" id="ARBA00023136"/>
    </source>
</evidence>
<feature type="transmembrane region" description="Helical" evidence="6">
    <location>
        <begin position="282"/>
        <end position="300"/>
    </location>
</feature>
<name>A0ABN9WUH9_9DINO</name>
<keyword evidence="3 6" id="KW-1133">Transmembrane helix</keyword>
<comment type="subcellular location">
    <subcellularLocation>
        <location evidence="1">Membrane</location>
        <topology evidence="1">Multi-pass membrane protein</topology>
    </subcellularLocation>
</comment>
<gene>
    <name evidence="8" type="ORF">PCOR1329_LOCUS70678</name>
</gene>
<keyword evidence="4 6" id="KW-0472">Membrane</keyword>
<evidence type="ECO:0000256" key="3">
    <source>
        <dbReference type="ARBA" id="ARBA00022989"/>
    </source>
</evidence>